<gene>
    <name evidence="2" type="ORF">AFUS01_LOCUS19289</name>
</gene>
<proteinExistence type="predicted"/>
<comment type="caution">
    <text evidence="2">The sequence shown here is derived from an EMBL/GenBank/DDBJ whole genome shotgun (WGS) entry which is preliminary data.</text>
</comment>
<evidence type="ECO:0000313" key="3">
    <source>
        <dbReference type="Proteomes" id="UP000708208"/>
    </source>
</evidence>
<name>A0A8J2K3K9_9HEXA</name>
<feature type="chain" id="PRO_5035185308" evidence="1">
    <location>
        <begin position="26"/>
        <end position="377"/>
    </location>
</feature>
<keyword evidence="3" id="KW-1185">Reference proteome</keyword>
<organism evidence="2 3">
    <name type="scientific">Allacma fusca</name>
    <dbReference type="NCBI Taxonomy" id="39272"/>
    <lineage>
        <taxon>Eukaryota</taxon>
        <taxon>Metazoa</taxon>
        <taxon>Ecdysozoa</taxon>
        <taxon>Arthropoda</taxon>
        <taxon>Hexapoda</taxon>
        <taxon>Collembola</taxon>
        <taxon>Symphypleona</taxon>
        <taxon>Sminthuridae</taxon>
        <taxon>Allacma</taxon>
    </lineage>
</organism>
<accession>A0A8J2K3K9</accession>
<dbReference type="Proteomes" id="UP000708208">
    <property type="component" value="Unassembled WGS sequence"/>
</dbReference>
<protein>
    <submittedName>
        <fullName evidence="2">Uncharacterized protein</fullName>
    </submittedName>
</protein>
<dbReference type="EMBL" id="CAJVCH010197831">
    <property type="protein sequence ID" value="CAG7730664.1"/>
    <property type="molecule type" value="Genomic_DNA"/>
</dbReference>
<keyword evidence="1" id="KW-0732">Signal</keyword>
<dbReference type="AlphaFoldDB" id="A0A8J2K3K9"/>
<evidence type="ECO:0000313" key="2">
    <source>
        <dbReference type="EMBL" id="CAG7730664.1"/>
    </source>
</evidence>
<feature type="signal peptide" evidence="1">
    <location>
        <begin position="1"/>
        <end position="25"/>
    </location>
</feature>
<reference evidence="2" key="1">
    <citation type="submission" date="2021-06" db="EMBL/GenBank/DDBJ databases">
        <authorList>
            <person name="Hodson N. C."/>
            <person name="Mongue J. A."/>
            <person name="Jaron S. K."/>
        </authorList>
    </citation>
    <scope>NUCLEOTIDE SEQUENCE</scope>
</reference>
<evidence type="ECO:0000256" key="1">
    <source>
        <dbReference type="SAM" id="SignalP"/>
    </source>
</evidence>
<sequence length="377" mass="43811">MLLSFSLKIIFFTASFLLGLKCVVGIGSDVEIQRSFKDSKCDGELYQLGHGYIEFFQECNQEIIEKNLVYEEYNWIFYSCIIKKSLAGSDLTLLSFAKLMSQNLSVTHQDLIMQNLVSKEEHPDSPAPAEDESTTDYTASTDIIEITEVPGFHEDMYKETYVERLKLYWKQYFDAEFRVCGKKFLATCEKGKRNKCDFEDCVQKARNYSEPFLFCSTFRTIILRPNLYTRKQHEECVNKWITGLTLFTYSHAKGFAESICLIEGTSVLHPDSFYTTGINFRSLYRKLIGGFLPASIRKFLFLEFRKALRLEGIVLDKESPFKHFPSKVQHKFKLVKWAKHVKEEKNNEKQAILNYFSINTMIKGVNRAQKSLCKMIT</sequence>